<protein>
    <submittedName>
        <fullName evidence="1">Uncharacterized protein</fullName>
    </submittedName>
</protein>
<accession>A0A345NMG1</accession>
<reference evidence="1 2" key="1">
    <citation type="submission" date="2018-07" db="EMBL/GenBank/DDBJ databases">
        <title>Complete genome sequencing of Ornithinimicrobium sp. AMA3305.</title>
        <authorList>
            <person name="Bae J.-W."/>
        </authorList>
    </citation>
    <scope>NUCLEOTIDE SEQUENCE [LARGE SCALE GENOMIC DNA]</scope>
    <source>
        <strain evidence="1 2">AMA3305</strain>
    </source>
</reference>
<evidence type="ECO:0000313" key="2">
    <source>
        <dbReference type="Proteomes" id="UP000253790"/>
    </source>
</evidence>
<evidence type="ECO:0000313" key="1">
    <source>
        <dbReference type="EMBL" id="AXH96219.1"/>
    </source>
</evidence>
<proteinExistence type="predicted"/>
<dbReference type="RefSeq" id="WP_114927984.1">
    <property type="nucleotide sequence ID" value="NZ_CP031229.1"/>
</dbReference>
<name>A0A345NMG1_9MICO</name>
<dbReference type="KEGG" id="orn:DV701_08830"/>
<keyword evidence="2" id="KW-1185">Reference proteome</keyword>
<dbReference type="OrthoDB" id="4870817at2"/>
<organism evidence="1 2">
    <name type="scientific">Ornithinimicrobium avium</name>
    <dbReference type="NCBI Taxonomy" id="2283195"/>
    <lineage>
        <taxon>Bacteria</taxon>
        <taxon>Bacillati</taxon>
        <taxon>Actinomycetota</taxon>
        <taxon>Actinomycetes</taxon>
        <taxon>Micrococcales</taxon>
        <taxon>Ornithinimicrobiaceae</taxon>
        <taxon>Ornithinimicrobium</taxon>
    </lineage>
</organism>
<dbReference type="Proteomes" id="UP000253790">
    <property type="component" value="Chromosome"/>
</dbReference>
<gene>
    <name evidence="1" type="ORF">DV701_08830</name>
</gene>
<dbReference type="AlphaFoldDB" id="A0A345NMG1"/>
<sequence>MPTGDPEEWTAADRARVDRLQVLLPGLVSRRVPFRLVEPGPVGGVARVRMADGTAFLAVSASPAALSRVLRALDTKHAVVVGSWERSAGGLSLFLSGVPGRHPVTLLLVGPDQPD</sequence>
<dbReference type="EMBL" id="CP031229">
    <property type="protein sequence ID" value="AXH96219.1"/>
    <property type="molecule type" value="Genomic_DNA"/>
</dbReference>